<reference evidence="2" key="1">
    <citation type="submission" date="2014-03" db="EMBL/GenBank/DDBJ databases">
        <authorList>
            <person name="Aksoy S."/>
            <person name="Warren W."/>
            <person name="Wilson R.K."/>
        </authorList>
    </citation>
    <scope>NUCLEOTIDE SEQUENCE [LARGE SCALE GENOMIC DNA]</scope>
    <source>
        <strain evidence="2">IAEA</strain>
    </source>
</reference>
<dbReference type="AlphaFoldDB" id="A0A1A9W9M8"/>
<protein>
    <submittedName>
        <fullName evidence="1">Uncharacterized protein</fullName>
    </submittedName>
</protein>
<dbReference type="VEuPathDB" id="VectorBase:GBRI011324"/>
<name>A0A1A9W9M8_9MUSC</name>
<reference evidence="1" key="2">
    <citation type="submission" date="2020-05" db="UniProtKB">
        <authorList>
            <consortium name="EnsemblMetazoa"/>
        </authorList>
    </citation>
    <scope>IDENTIFICATION</scope>
    <source>
        <strain evidence="1">IAEA</strain>
    </source>
</reference>
<keyword evidence="2" id="KW-1185">Reference proteome</keyword>
<organism evidence="1 2">
    <name type="scientific">Glossina brevipalpis</name>
    <dbReference type="NCBI Taxonomy" id="37001"/>
    <lineage>
        <taxon>Eukaryota</taxon>
        <taxon>Metazoa</taxon>
        <taxon>Ecdysozoa</taxon>
        <taxon>Arthropoda</taxon>
        <taxon>Hexapoda</taxon>
        <taxon>Insecta</taxon>
        <taxon>Pterygota</taxon>
        <taxon>Neoptera</taxon>
        <taxon>Endopterygota</taxon>
        <taxon>Diptera</taxon>
        <taxon>Brachycera</taxon>
        <taxon>Muscomorpha</taxon>
        <taxon>Hippoboscoidea</taxon>
        <taxon>Glossinidae</taxon>
        <taxon>Glossina</taxon>
    </lineage>
</organism>
<accession>A0A1A9W9M8</accession>
<dbReference type="Proteomes" id="UP000091820">
    <property type="component" value="Unassembled WGS sequence"/>
</dbReference>
<evidence type="ECO:0000313" key="2">
    <source>
        <dbReference type="Proteomes" id="UP000091820"/>
    </source>
</evidence>
<proteinExistence type="predicted"/>
<sequence length="207" mass="24398">MCRKRKLVKQGELILRNPCKRMRYEYDKKRIQQHRSIFTHTMSCLAFLVRVLNNPYFLMFSVRLVVVIRSELWDPHTKVLKEVPFAFLTDRSHWPMLPKHQNDNAKHEVAVQKRQMAPLRLWLLEDRSRNQQITCLIHHFLLWSERIIHAVTFSAITARIAALNDHFSLKLYLGIEKASIAENIVSSSSKPTRFISLMAFSKADRST</sequence>
<dbReference type="EnsemblMetazoa" id="GBRI011324-RA">
    <property type="protein sequence ID" value="GBRI011324-PA"/>
    <property type="gene ID" value="GBRI011324"/>
</dbReference>
<evidence type="ECO:0000313" key="1">
    <source>
        <dbReference type="EnsemblMetazoa" id="GBRI011324-PA"/>
    </source>
</evidence>